<dbReference type="EMBL" id="CCSD01000109">
    <property type="protein sequence ID" value="CDZ92305.1"/>
    <property type="molecule type" value="Genomic_DNA"/>
</dbReference>
<keyword evidence="1" id="KW-1133">Transmembrane helix</keyword>
<keyword evidence="1" id="KW-0472">Membrane</keyword>
<dbReference type="AlphaFoldDB" id="A0A098BVP4"/>
<proteinExistence type="predicted"/>
<evidence type="ECO:0000313" key="3">
    <source>
        <dbReference type="Proteomes" id="UP000042997"/>
    </source>
</evidence>
<feature type="transmembrane region" description="Helical" evidence="1">
    <location>
        <begin position="120"/>
        <end position="142"/>
    </location>
</feature>
<keyword evidence="1" id="KW-0812">Transmembrane</keyword>
<protein>
    <submittedName>
        <fullName evidence="2">Uncharacterized protein</fullName>
    </submittedName>
</protein>
<name>A0A098BVP4_9NOCA</name>
<dbReference type="RefSeq" id="WP_052455366.1">
    <property type="nucleotide sequence ID" value="NZ_JAJNCM010000010.1"/>
</dbReference>
<gene>
    <name evidence="2" type="ORF">RHRU231_930184</name>
</gene>
<reference evidence="2 3" key="1">
    <citation type="journal article" date="2014" name="Genome Announc.">
        <title>Draft Genome Sequence of Propane- and Butane-Oxidizing Actinobacterium Rhodococcus ruber IEGM 231.</title>
        <authorList>
            <person name="Ivshina I.B."/>
            <person name="Kuyukina M.S."/>
            <person name="Krivoruchko A.V."/>
            <person name="Barbe V."/>
            <person name="Fischer C."/>
        </authorList>
    </citation>
    <scope>NUCLEOTIDE SEQUENCE [LARGE SCALE GENOMIC DNA]</scope>
</reference>
<dbReference type="OrthoDB" id="5195260at2"/>
<sequence>MSADHDVESTTGAELPFWELVRREAADAARQEWERQQAAVRREVGDYARQVGTGVLTGQGMPEPVPNVTAVTARGEELTVVDARSRSWRTFVQGLAIDIGFALLSVLALALGDVDVLDGAAWATLGVLVLKTIIQTAISYVARLKITPRYAAAAPPPPEGAR</sequence>
<feature type="transmembrane region" description="Helical" evidence="1">
    <location>
        <begin position="94"/>
        <end position="114"/>
    </location>
</feature>
<evidence type="ECO:0000256" key="1">
    <source>
        <dbReference type="SAM" id="Phobius"/>
    </source>
</evidence>
<dbReference type="Proteomes" id="UP000042997">
    <property type="component" value="Unassembled WGS sequence"/>
</dbReference>
<evidence type="ECO:0000313" key="2">
    <source>
        <dbReference type="EMBL" id="CDZ92305.1"/>
    </source>
</evidence>
<organism evidence="2 3">
    <name type="scientific">Rhodococcus ruber</name>
    <dbReference type="NCBI Taxonomy" id="1830"/>
    <lineage>
        <taxon>Bacteria</taxon>
        <taxon>Bacillati</taxon>
        <taxon>Actinomycetota</taxon>
        <taxon>Actinomycetes</taxon>
        <taxon>Mycobacteriales</taxon>
        <taxon>Nocardiaceae</taxon>
        <taxon>Rhodococcus</taxon>
    </lineage>
</organism>
<accession>A0A098BVP4</accession>